<evidence type="ECO:0000259" key="1">
    <source>
        <dbReference type="PROSITE" id="PS52045"/>
    </source>
</evidence>
<name>M7ZL84_TRIUA</name>
<evidence type="ECO:0000313" key="2">
    <source>
        <dbReference type="EMBL" id="EMS53075.1"/>
    </source>
</evidence>
<dbReference type="eggNOG" id="ENOG502QVB2">
    <property type="taxonomic scope" value="Eukaryota"/>
</dbReference>
<feature type="domain" description="Neprosin PEP catalytic" evidence="1">
    <location>
        <begin position="311"/>
        <end position="565"/>
    </location>
</feature>
<dbReference type="PANTHER" id="PTHR31589">
    <property type="entry name" value="PROTEIN, PUTATIVE (DUF239)-RELATED-RELATED"/>
    <property type="match status" value="1"/>
</dbReference>
<protein>
    <recommendedName>
        <fullName evidence="1">Neprosin PEP catalytic domain-containing protein</fullName>
    </recommendedName>
</protein>
<organism evidence="2">
    <name type="scientific">Triticum urartu</name>
    <name type="common">Red wild einkorn</name>
    <name type="synonym">Crithodium urartu</name>
    <dbReference type="NCBI Taxonomy" id="4572"/>
    <lineage>
        <taxon>Eukaryota</taxon>
        <taxon>Viridiplantae</taxon>
        <taxon>Streptophyta</taxon>
        <taxon>Embryophyta</taxon>
        <taxon>Tracheophyta</taxon>
        <taxon>Spermatophyta</taxon>
        <taxon>Magnoliopsida</taxon>
        <taxon>Liliopsida</taxon>
        <taxon>Poales</taxon>
        <taxon>Poaceae</taxon>
        <taxon>BOP clade</taxon>
        <taxon>Pooideae</taxon>
        <taxon>Triticodae</taxon>
        <taxon>Triticeae</taxon>
        <taxon>Triticinae</taxon>
        <taxon>Triticum</taxon>
    </lineage>
</organism>
<dbReference type="EMBL" id="KD199500">
    <property type="protein sequence ID" value="EMS53075.1"/>
    <property type="molecule type" value="Genomic_DNA"/>
</dbReference>
<accession>M7ZL84</accession>
<sequence length="565" mass="62511">MLRPQQSRCHIFHKDIGYCSSTQPFLVLENLFTHRTYRKLSLGPTFQWGLAASDVGSPGAPEQFTNGVPYRRGISVQRPAKSQARKTAKAAACELDWAADGRPLPIPAKKTNTAAHSLPAAASLHCPLVANLALLPSSDGVAPESVPPLRTPHPRIVSKSAGRSPEAARRWVAGGQGRLWSPEARMHRHLKRLNKPAVKSIESPDGDIIDCVHISHQPAFDHPFLKNHTIQMRPSYHPEGLYDESKANVASSGDGERPMVQLWHRNGRCAPGTVPVRRTKKDDLMRASSMRRYGRKHKPTVANPMSVDLAMLNEGGHQHAISYVQGEKYYGAKATINVWEPKIEQPNEFSLSQLWILGGSFGEDLNSIEAGWQVSPDLYGDNNTRLFTYWTSDAYQATGCYNILCSGFVQINNEVAMGASIFPISGYSGSQYDISILIWKDPKEGHWWMQFGKEYVLGYWPSFLFSYLADSASMIEWGGEVVNSQAEGVHTSTQMGSGHFPEEGFGKASYFKNIQVVDSTNNLKAPHGMGTFTEQSNCYDVQNGNNADWGSYFYYGGPGRSANCQ</sequence>
<dbReference type="STRING" id="4572.M7ZL84"/>
<dbReference type="InterPro" id="IPR025521">
    <property type="entry name" value="Neprosin_propep"/>
</dbReference>
<dbReference type="AlphaFoldDB" id="M7ZL84"/>
<dbReference type="Pfam" id="PF03080">
    <property type="entry name" value="Neprosin"/>
    <property type="match status" value="1"/>
</dbReference>
<dbReference type="FunFam" id="3.90.1320.10:FF:000001">
    <property type="entry name" value="Putative carboxyl-terminal proteinase"/>
    <property type="match status" value="1"/>
</dbReference>
<dbReference type="OMA" id="QSRCHIF"/>
<gene>
    <name evidence="2" type="ORF">TRIUR3_13615</name>
</gene>
<dbReference type="PROSITE" id="PS52045">
    <property type="entry name" value="NEPROSIN_PEP_CD"/>
    <property type="match status" value="1"/>
</dbReference>
<dbReference type="PANTHER" id="PTHR31589:SF16">
    <property type="entry name" value="PEPTIDASE, PUTATIVE, EXPRESSED-RELATED"/>
    <property type="match status" value="1"/>
</dbReference>
<dbReference type="Gene3D" id="3.90.1320.10">
    <property type="entry name" value="Outer-capsid protein sigma 3, large lobe"/>
    <property type="match status" value="1"/>
</dbReference>
<reference evidence="2" key="1">
    <citation type="journal article" date="2013" name="Nature">
        <title>Draft genome of the wheat A-genome progenitor Triticum urartu.</title>
        <authorList>
            <person name="Ling H.Q."/>
            <person name="Zhao S."/>
            <person name="Liu D."/>
            <person name="Wang J."/>
            <person name="Sun H."/>
            <person name="Zhang C."/>
            <person name="Fan H."/>
            <person name="Li D."/>
            <person name="Dong L."/>
            <person name="Tao Y."/>
            <person name="Gao C."/>
            <person name="Wu H."/>
            <person name="Li Y."/>
            <person name="Cui Y."/>
            <person name="Guo X."/>
            <person name="Zheng S."/>
            <person name="Wang B."/>
            <person name="Yu K."/>
            <person name="Liang Q."/>
            <person name="Yang W."/>
            <person name="Lou X."/>
            <person name="Chen J."/>
            <person name="Feng M."/>
            <person name="Jian J."/>
            <person name="Zhang X."/>
            <person name="Luo G."/>
            <person name="Jiang Y."/>
            <person name="Liu J."/>
            <person name="Wang Z."/>
            <person name="Sha Y."/>
            <person name="Zhang B."/>
            <person name="Wu H."/>
            <person name="Tang D."/>
            <person name="Shen Q."/>
            <person name="Xue P."/>
            <person name="Zou S."/>
            <person name="Wang X."/>
            <person name="Liu X."/>
            <person name="Wang F."/>
            <person name="Yang Y."/>
            <person name="An X."/>
            <person name="Dong Z."/>
            <person name="Zhang K."/>
            <person name="Zhang X."/>
            <person name="Luo M.C."/>
            <person name="Dvorak J."/>
            <person name="Tong Y."/>
            <person name="Wang J."/>
            <person name="Yang H."/>
            <person name="Li Z."/>
            <person name="Wang D."/>
            <person name="Zhang A."/>
            <person name="Wang J."/>
        </authorList>
    </citation>
    <scope>NUCLEOTIDE SEQUENCE</scope>
</reference>
<proteinExistence type="predicted"/>
<dbReference type="Pfam" id="PF14365">
    <property type="entry name" value="Neprosin_AP"/>
    <property type="match status" value="1"/>
</dbReference>
<dbReference type="InterPro" id="IPR004314">
    <property type="entry name" value="Neprosin"/>
</dbReference>
<dbReference type="InterPro" id="IPR053168">
    <property type="entry name" value="Glutamic_endopeptidase"/>
</dbReference>